<accession>A0A195F1J3</accession>
<dbReference type="Proteomes" id="UP000078541">
    <property type="component" value="Unassembled WGS sequence"/>
</dbReference>
<reference evidence="1 2" key="1">
    <citation type="submission" date="2016-03" db="EMBL/GenBank/DDBJ databases">
        <title>Trachymyrmex septentrionalis WGS genome.</title>
        <authorList>
            <person name="Nygaard S."/>
            <person name="Hu H."/>
            <person name="Boomsma J."/>
            <person name="Zhang G."/>
        </authorList>
    </citation>
    <scope>NUCLEOTIDE SEQUENCE [LARGE SCALE GENOMIC DNA]</scope>
    <source>
        <strain evidence="1">Tsep2-gDNA-1</strain>
        <tissue evidence="1">Whole body</tissue>
    </source>
</reference>
<organism evidence="1 2">
    <name type="scientific">Trachymyrmex septentrionalis</name>
    <dbReference type="NCBI Taxonomy" id="34720"/>
    <lineage>
        <taxon>Eukaryota</taxon>
        <taxon>Metazoa</taxon>
        <taxon>Ecdysozoa</taxon>
        <taxon>Arthropoda</taxon>
        <taxon>Hexapoda</taxon>
        <taxon>Insecta</taxon>
        <taxon>Pterygota</taxon>
        <taxon>Neoptera</taxon>
        <taxon>Endopterygota</taxon>
        <taxon>Hymenoptera</taxon>
        <taxon>Apocrita</taxon>
        <taxon>Aculeata</taxon>
        <taxon>Formicoidea</taxon>
        <taxon>Formicidae</taxon>
        <taxon>Myrmicinae</taxon>
        <taxon>Trachymyrmex</taxon>
    </lineage>
</organism>
<name>A0A195F1J3_9HYME</name>
<dbReference type="EMBL" id="KQ981864">
    <property type="protein sequence ID" value="KYN34338.1"/>
    <property type="molecule type" value="Genomic_DNA"/>
</dbReference>
<keyword evidence="2" id="KW-1185">Reference proteome</keyword>
<sequence length="74" mass="7881">MIVESNGSCLPSAPAVVVMMGGDAEMAELVGLSEKPNCQSDSRAFIAKVWDRRSFGCNSGSSSYVRSRNDNGSY</sequence>
<protein>
    <submittedName>
        <fullName evidence="1">Uncharacterized protein</fullName>
    </submittedName>
</protein>
<gene>
    <name evidence="1" type="ORF">ALC56_11445</name>
</gene>
<proteinExistence type="predicted"/>
<evidence type="ECO:0000313" key="1">
    <source>
        <dbReference type="EMBL" id="KYN34338.1"/>
    </source>
</evidence>
<evidence type="ECO:0000313" key="2">
    <source>
        <dbReference type="Proteomes" id="UP000078541"/>
    </source>
</evidence>
<dbReference type="AlphaFoldDB" id="A0A195F1J3"/>